<dbReference type="Gene3D" id="1.20.120.1630">
    <property type="match status" value="1"/>
</dbReference>
<keyword evidence="2 5" id="KW-0812">Transmembrane</keyword>
<proteinExistence type="predicted"/>
<accession>A0ABN8KT03</accession>
<keyword evidence="3 5" id="KW-1133">Transmembrane helix</keyword>
<keyword evidence="4 5" id="KW-0472">Membrane</keyword>
<dbReference type="PANTHER" id="PTHR43847">
    <property type="entry name" value="BLL3993 PROTEIN"/>
    <property type="match status" value="1"/>
</dbReference>
<dbReference type="RefSeq" id="WP_248735851.1">
    <property type="nucleotide sequence ID" value="NZ_CALBWS010000017.1"/>
</dbReference>
<dbReference type="InterPro" id="IPR007269">
    <property type="entry name" value="ICMT_MeTrfase"/>
</dbReference>
<comment type="subcellular location">
    <subcellularLocation>
        <location evidence="1">Membrane</location>
        <topology evidence="1">Multi-pass membrane protein</topology>
    </subcellularLocation>
</comment>
<evidence type="ECO:0000256" key="1">
    <source>
        <dbReference type="ARBA" id="ARBA00004141"/>
    </source>
</evidence>
<feature type="transmembrane region" description="Helical" evidence="5">
    <location>
        <begin position="45"/>
        <end position="61"/>
    </location>
</feature>
<evidence type="ECO:0000313" key="7">
    <source>
        <dbReference type="Proteomes" id="UP000838308"/>
    </source>
</evidence>
<evidence type="ECO:0000313" key="6">
    <source>
        <dbReference type="EMBL" id="CAH2715575.1"/>
    </source>
</evidence>
<feature type="transmembrane region" description="Helical" evidence="5">
    <location>
        <begin position="7"/>
        <end position="25"/>
    </location>
</feature>
<dbReference type="Pfam" id="PF04140">
    <property type="entry name" value="ICMT"/>
    <property type="match status" value="1"/>
</dbReference>
<evidence type="ECO:0000256" key="2">
    <source>
        <dbReference type="ARBA" id="ARBA00022692"/>
    </source>
</evidence>
<name>A0ABN8KT03_9BACI</name>
<organism evidence="6 7">
    <name type="scientific">Neobacillus rhizosphaerae</name>
    <dbReference type="NCBI Taxonomy" id="2880965"/>
    <lineage>
        <taxon>Bacteria</taxon>
        <taxon>Bacillati</taxon>
        <taxon>Bacillota</taxon>
        <taxon>Bacilli</taxon>
        <taxon>Bacillales</taxon>
        <taxon>Bacillaceae</taxon>
        <taxon>Neobacillus</taxon>
    </lineage>
</organism>
<gene>
    <name evidence="6" type="ORF">BACCIP111895_02759</name>
</gene>
<evidence type="ECO:0000256" key="3">
    <source>
        <dbReference type="ARBA" id="ARBA00022989"/>
    </source>
</evidence>
<reference evidence="6" key="1">
    <citation type="submission" date="2022-04" db="EMBL/GenBank/DDBJ databases">
        <authorList>
            <person name="Criscuolo A."/>
        </authorList>
    </citation>
    <scope>NUCLEOTIDE SEQUENCE</scope>
    <source>
        <strain evidence="6">CIP111895</strain>
    </source>
</reference>
<evidence type="ECO:0008006" key="8">
    <source>
        <dbReference type="Google" id="ProtNLM"/>
    </source>
</evidence>
<dbReference type="PANTHER" id="PTHR43847:SF1">
    <property type="entry name" value="BLL3993 PROTEIN"/>
    <property type="match status" value="1"/>
</dbReference>
<evidence type="ECO:0000256" key="4">
    <source>
        <dbReference type="ARBA" id="ARBA00023136"/>
    </source>
</evidence>
<dbReference type="Proteomes" id="UP000838308">
    <property type="component" value="Unassembled WGS sequence"/>
</dbReference>
<dbReference type="EMBL" id="CALBWS010000017">
    <property type="protein sequence ID" value="CAH2715575.1"/>
    <property type="molecule type" value="Genomic_DNA"/>
</dbReference>
<protein>
    <recommendedName>
        <fullName evidence="8">Isoprenylcysteine carboxyl methyltransferase</fullName>
    </recommendedName>
</protein>
<evidence type="ECO:0000256" key="5">
    <source>
        <dbReference type="SAM" id="Phobius"/>
    </source>
</evidence>
<keyword evidence="7" id="KW-1185">Reference proteome</keyword>
<feature type="transmembrane region" description="Helical" evidence="5">
    <location>
        <begin position="73"/>
        <end position="92"/>
    </location>
</feature>
<comment type="caution">
    <text evidence="6">The sequence shown here is derived from an EMBL/GenBank/DDBJ whole genome shotgun (WGS) entry which is preliminary data.</text>
</comment>
<feature type="transmembrane region" description="Helical" evidence="5">
    <location>
        <begin position="125"/>
        <end position="158"/>
    </location>
</feature>
<sequence>MIDFLPFIFIFAFIILQRVIELFVAKRNENWMKQQGAIEFGTQHYQYMVLMHLLFFVSFFIEKTLFNRGLSPIWPLVLFIFVCTQLMRIWVITSLGRYWNIKIIVRPNADIIKKGPYRFIKHPNYFVVSIEIIVIPMFFTAYFTAFLFTVLNVIMLAVRIPEEEKALRNLTEYEGKFQDSNRFFPKFVK</sequence>
<dbReference type="InterPro" id="IPR052527">
    <property type="entry name" value="Metal_cation-efflux_comp"/>
</dbReference>